<evidence type="ECO:0000313" key="2">
    <source>
        <dbReference type="Proteomes" id="UP001165074"/>
    </source>
</evidence>
<keyword evidence="2" id="KW-1185">Reference proteome</keyword>
<reference evidence="1" key="1">
    <citation type="submission" date="2023-03" db="EMBL/GenBank/DDBJ databases">
        <title>Actinoallomurus iriomotensis NBRC 103684.</title>
        <authorList>
            <person name="Ichikawa N."/>
            <person name="Sato H."/>
            <person name="Tonouchi N."/>
        </authorList>
    </citation>
    <scope>NUCLEOTIDE SEQUENCE</scope>
    <source>
        <strain evidence="1">NBRC 103684</strain>
    </source>
</reference>
<comment type="caution">
    <text evidence="1">The sequence shown here is derived from an EMBL/GenBank/DDBJ whole genome shotgun (WGS) entry which is preliminary data.</text>
</comment>
<evidence type="ECO:0000313" key="1">
    <source>
        <dbReference type="EMBL" id="GLY86650.1"/>
    </source>
</evidence>
<organism evidence="1 2">
    <name type="scientific">Actinoallomurus iriomotensis</name>
    <dbReference type="NCBI Taxonomy" id="478107"/>
    <lineage>
        <taxon>Bacteria</taxon>
        <taxon>Bacillati</taxon>
        <taxon>Actinomycetota</taxon>
        <taxon>Actinomycetes</taxon>
        <taxon>Streptosporangiales</taxon>
        <taxon>Thermomonosporaceae</taxon>
        <taxon>Actinoallomurus</taxon>
    </lineage>
</organism>
<proteinExistence type="predicted"/>
<dbReference type="RefSeq" id="WP_285575003.1">
    <property type="nucleotide sequence ID" value="NZ_BSTK01000006.1"/>
</dbReference>
<dbReference type="EMBL" id="BSTK01000006">
    <property type="protein sequence ID" value="GLY86650.1"/>
    <property type="molecule type" value="Genomic_DNA"/>
</dbReference>
<gene>
    <name evidence="1" type="ORF">Airi02_045790</name>
</gene>
<dbReference type="Proteomes" id="UP001165074">
    <property type="component" value="Unassembled WGS sequence"/>
</dbReference>
<name>A0A9W6S732_9ACTN</name>
<dbReference type="AlphaFoldDB" id="A0A9W6S732"/>
<sequence>MNNEEEWDWFEEVEDREPRDPMLAAVLRTVRQAGDEWSSLGIPPEATIARLNDNELRVFIDVLDKDNDVLATLRVDVKRDGTSVMAWSDGELAEVEERMEDTDPLDIARFSSPIPEELASHVVTWLDGQLRRVVVRYEWSVRGRIRATCEAFQDTGTVLASSGAKPHGGLDTADRMTQVRP</sequence>
<accession>A0A9W6S732</accession>
<protein>
    <submittedName>
        <fullName evidence="1">Uncharacterized protein</fullName>
    </submittedName>
</protein>